<gene>
    <name evidence="1" type="primary">144</name>
    <name evidence="1" type="ORF">SEA_WAKANDA_144</name>
</gene>
<dbReference type="RefSeq" id="YP_010652202.1">
    <property type="nucleotide sequence ID" value="NC_070785.1"/>
</dbReference>
<dbReference type="KEGG" id="vg:77927980"/>
<proteinExistence type="predicted"/>
<dbReference type="GeneID" id="77927980"/>
<evidence type="ECO:0000313" key="2">
    <source>
        <dbReference type="Proteomes" id="UP000501266"/>
    </source>
</evidence>
<name>A0A6G8R1R8_9CAUD</name>
<protein>
    <submittedName>
        <fullName evidence="1">Uncharacterized protein</fullName>
    </submittedName>
</protein>
<reference evidence="1 2" key="1">
    <citation type="submission" date="2020-02" db="EMBL/GenBank/DDBJ databases">
        <authorList>
            <person name="Bullock J.N."/>
            <person name="Barnes M.L."/>
            <person name="Kankolongo K.M."/>
            <person name="Dejene B.A."/>
            <person name="Lindsay P.E."/>
            <person name="Bhuiyan S."/>
            <person name="Nayek S."/>
            <person name="Hughes L.E."/>
            <person name="Garlena R.A."/>
            <person name="Russell D.A."/>
            <person name="Pope W.H."/>
            <person name="Jacobs-Sera D."/>
            <person name="Hatfull G.F."/>
        </authorList>
    </citation>
    <scope>NUCLEOTIDE SEQUENCE [LARGE SCALE GENOMIC DNA]</scope>
</reference>
<dbReference type="Proteomes" id="UP000501266">
    <property type="component" value="Segment"/>
</dbReference>
<keyword evidence="2" id="KW-1185">Reference proteome</keyword>
<dbReference type="EMBL" id="MT024865">
    <property type="protein sequence ID" value="QIN94111.1"/>
    <property type="molecule type" value="Genomic_DNA"/>
</dbReference>
<accession>A0A6G8R1R8</accession>
<evidence type="ECO:0000313" key="1">
    <source>
        <dbReference type="EMBL" id="QIN94111.1"/>
    </source>
</evidence>
<sequence length="65" mass="7569">MHHLEDDRETYRLIYMIEEGVYGVLLSEGAFASKVRYTAGGLEYDGVYVGNDEFLERDEMIEEED</sequence>
<organism evidence="1 2">
    <name type="scientific">Streptomyces phage Wakanda</name>
    <dbReference type="NCBI Taxonomy" id="2713267"/>
    <lineage>
        <taxon>Viruses</taxon>
        <taxon>Duplodnaviria</taxon>
        <taxon>Heunggongvirae</taxon>
        <taxon>Uroviricota</taxon>
        <taxon>Caudoviricetes</taxon>
        <taxon>Stanwilliamsviridae</taxon>
        <taxon>Loccivirinae</taxon>
        <taxon>Wakandavirus</taxon>
        <taxon>Wakandavirus wakanda</taxon>
    </lineage>
</organism>